<dbReference type="InterPro" id="IPR010666">
    <property type="entry name" value="Znf_GRF"/>
</dbReference>
<evidence type="ECO:0000256" key="6">
    <source>
        <dbReference type="SAM" id="MobiDB-lite"/>
    </source>
</evidence>
<evidence type="ECO:0000256" key="1">
    <source>
        <dbReference type="ARBA" id="ARBA00022723"/>
    </source>
</evidence>
<evidence type="ECO:0000256" key="3">
    <source>
        <dbReference type="ARBA" id="ARBA00022833"/>
    </source>
</evidence>
<evidence type="ECO:0000256" key="2">
    <source>
        <dbReference type="ARBA" id="ARBA00022771"/>
    </source>
</evidence>
<keyword evidence="2 4" id="KW-0863">Zinc-finger</keyword>
<proteinExistence type="predicted"/>
<keyword evidence="3" id="KW-0862">Zinc</keyword>
<evidence type="ECO:0000259" key="7">
    <source>
        <dbReference type="PROSITE" id="PS51999"/>
    </source>
</evidence>
<feature type="domain" description="GRF-type" evidence="7">
    <location>
        <begin position="33"/>
        <end position="78"/>
    </location>
</feature>
<organism evidence="8 9">
    <name type="scientific">Papiliotrema laurentii</name>
    <name type="common">Cryptococcus laurentii</name>
    <dbReference type="NCBI Taxonomy" id="5418"/>
    <lineage>
        <taxon>Eukaryota</taxon>
        <taxon>Fungi</taxon>
        <taxon>Dikarya</taxon>
        <taxon>Basidiomycota</taxon>
        <taxon>Agaricomycotina</taxon>
        <taxon>Tremellomycetes</taxon>
        <taxon>Tremellales</taxon>
        <taxon>Rhynchogastremaceae</taxon>
        <taxon>Papiliotrema</taxon>
    </lineage>
</organism>
<dbReference type="AlphaFoldDB" id="A0AAD9CZ27"/>
<dbReference type="EMBL" id="JAODAN010000005">
    <property type="protein sequence ID" value="KAK1924082.1"/>
    <property type="molecule type" value="Genomic_DNA"/>
</dbReference>
<sequence length="329" mass="36505">MSYTRARGSTSYTTNTRSKQQEPIELEDGVPKCSGHQRKCKEFTAGPKTKNPGRKFYTCPLGQNDPKRCSYFKWADDIAPSSTGQRLGASTPTVDLLNRVKERYEGNPPQIIGQSPNNRYGKPSGIPASASVSTPTAGRTMVPMTPETHSKLSISRDYDVGDGAAIQEETEEIDWDKVDTDSLERDAIASTPGSSQLLSQQSLLAANDTTTLQQRLMSVAKETPSRAEGSEGKRKREVEDDRDKTPKRPVVDTEDNPFLSPVQLASPLHHALTPSLSNFEQLSAHLHRQDRLIRAGETAKEGFRKTIQRQKEQIEALEKKVKELEQRLG</sequence>
<dbReference type="PANTHER" id="PTHR33680:SF1">
    <property type="entry name" value="OS05G0489500 PROTEIN"/>
    <property type="match status" value="1"/>
</dbReference>
<feature type="coiled-coil region" evidence="5">
    <location>
        <begin position="300"/>
        <end position="327"/>
    </location>
</feature>
<keyword evidence="1" id="KW-0479">Metal-binding</keyword>
<feature type="region of interest" description="Disordered" evidence="6">
    <location>
        <begin position="127"/>
        <end position="156"/>
    </location>
</feature>
<dbReference type="PROSITE" id="PS51999">
    <property type="entry name" value="ZF_GRF"/>
    <property type="match status" value="1"/>
</dbReference>
<evidence type="ECO:0000256" key="5">
    <source>
        <dbReference type="SAM" id="Coils"/>
    </source>
</evidence>
<dbReference type="Pfam" id="PF06839">
    <property type="entry name" value="Zn_ribbon_GRF"/>
    <property type="match status" value="1"/>
</dbReference>
<feature type="region of interest" description="Disordered" evidence="6">
    <location>
        <begin position="218"/>
        <end position="258"/>
    </location>
</feature>
<name>A0AAD9CZ27_PAPLA</name>
<comment type="caution">
    <text evidence="8">The sequence shown here is derived from an EMBL/GenBank/DDBJ whole genome shotgun (WGS) entry which is preliminary data.</text>
</comment>
<evidence type="ECO:0000313" key="9">
    <source>
        <dbReference type="Proteomes" id="UP001182556"/>
    </source>
</evidence>
<protein>
    <recommendedName>
        <fullName evidence="7">GRF-type domain-containing protein</fullName>
    </recommendedName>
</protein>
<feature type="region of interest" description="Disordered" evidence="6">
    <location>
        <begin position="1"/>
        <end position="30"/>
    </location>
</feature>
<feature type="compositionally biased region" description="Polar residues" evidence="6">
    <location>
        <begin position="1"/>
        <end position="18"/>
    </location>
</feature>
<dbReference type="PANTHER" id="PTHR33680">
    <property type="entry name" value="OS07G0190500 PROTEIN"/>
    <property type="match status" value="1"/>
</dbReference>
<keyword evidence="9" id="KW-1185">Reference proteome</keyword>
<evidence type="ECO:0000313" key="8">
    <source>
        <dbReference type="EMBL" id="KAK1924082.1"/>
    </source>
</evidence>
<dbReference type="Proteomes" id="UP001182556">
    <property type="component" value="Unassembled WGS sequence"/>
</dbReference>
<reference evidence="8" key="1">
    <citation type="submission" date="2023-02" db="EMBL/GenBank/DDBJ databases">
        <title>Identification and recombinant expression of a fungal hydrolase from Papiliotrema laurentii that hydrolyzes apple cutin and clears colloidal polyester polyurethane.</title>
        <authorList>
            <consortium name="DOE Joint Genome Institute"/>
            <person name="Roman V.A."/>
            <person name="Bojanowski C."/>
            <person name="Crable B.R."/>
            <person name="Wagner D.N."/>
            <person name="Hung C.S."/>
            <person name="Nadeau L.J."/>
            <person name="Schratz L."/>
            <person name="Haridas S."/>
            <person name="Pangilinan J."/>
            <person name="Lipzen A."/>
            <person name="Na H."/>
            <person name="Yan M."/>
            <person name="Ng V."/>
            <person name="Grigoriev I.V."/>
            <person name="Spatafora J.W."/>
            <person name="Barlow D."/>
            <person name="Biffinger J."/>
            <person name="Kelley-Loughnane N."/>
            <person name="Varaljay V.A."/>
            <person name="Crookes-Goodson W.J."/>
        </authorList>
    </citation>
    <scope>NUCLEOTIDE SEQUENCE</scope>
    <source>
        <strain evidence="8">5307AH</strain>
    </source>
</reference>
<accession>A0AAD9CZ27</accession>
<feature type="compositionally biased region" description="Basic and acidic residues" evidence="6">
    <location>
        <begin position="223"/>
        <end position="251"/>
    </location>
</feature>
<dbReference type="GO" id="GO:0008270">
    <property type="term" value="F:zinc ion binding"/>
    <property type="evidence" value="ECO:0007669"/>
    <property type="project" value="UniProtKB-KW"/>
</dbReference>
<gene>
    <name evidence="8" type="ORF">DB88DRAFT_489035</name>
</gene>
<evidence type="ECO:0000256" key="4">
    <source>
        <dbReference type="PROSITE-ProRule" id="PRU01343"/>
    </source>
</evidence>
<keyword evidence="5" id="KW-0175">Coiled coil</keyword>